<dbReference type="GO" id="GO:0016887">
    <property type="term" value="F:ATP hydrolysis activity"/>
    <property type="evidence" value="ECO:0007669"/>
    <property type="project" value="InterPro"/>
</dbReference>
<dbReference type="AlphaFoldDB" id="A0A7D9LPZ4"/>
<reference evidence="1" key="1">
    <citation type="submission" date="2020-04" db="EMBL/GenBank/DDBJ databases">
        <authorList>
            <person name="Alioto T."/>
            <person name="Alioto T."/>
            <person name="Gomez Garrido J."/>
        </authorList>
    </citation>
    <scope>NUCLEOTIDE SEQUENCE</scope>
    <source>
        <strain evidence="1">A484AB</strain>
    </source>
</reference>
<dbReference type="PANTHER" id="PTHR22605">
    <property type="entry name" value="RZ-TYPE DOMAIN-CONTAINING PROTEIN"/>
    <property type="match status" value="1"/>
</dbReference>
<dbReference type="Proteomes" id="UP001152795">
    <property type="component" value="Unassembled WGS sequence"/>
</dbReference>
<organism evidence="1 2">
    <name type="scientific">Paramuricea clavata</name>
    <name type="common">Red gorgonian</name>
    <name type="synonym">Violescent sea-whip</name>
    <dbReference type="NCBI Taxonomy" id="317549"/>
    <lineage>
        <taxon>Eukaryota</taxon>
        <taxon>Metazoa</taxon>
        <taxon>Cnidaria</taxon>
        <taxon>Anthozoa</taxon>
        <taxon>Octocorallia</taxon>
        <taxon>Malacalcyonacea</taxon>
        <taxon>Plexauridae</taxon>
        <taxon>Paramuricea</taxon>
    </lineage>
</organism>
<dbReference type="GO" id="GO:0004842">
    <property type="term" value="F:ubiquitin-protein transferase activity"/>
    <property type="evidence" value="ECO:0007669"/>
    <property type="project" value="InterPro"/>
</dbReference>
<evidence type="ECO:0000313" key="1">
    <source>
        <dbReference type="EMBL" id="CAB4038329.1"/>
    </source>
</evidence>
<keyword evidence="2" id="KW-1185">Reference proteome</keyword>
<comment type="caution">
    <text evidence="1">The sequence shown here is derived from an EMBL/GenBank/DDBJ whole genome shotgun (WGS) entry which is preliminary data.</text>
</comment>
<dbReference type="OrthoDB" id="2423195at2759"/>
<evidence type="ECO:0000313" key="2">
    <source>
        <dbReference type="Proteomes" id="UP001152795"/>
    </source>
</evidence>
<proteinExistence type="predicted"/>
<dbReference type="EMBL" id="CACRXK020024082">
    <property type="protein sequence ID" value="CAB4038329.1"/>
    <property type="molecule type" value="Genomic_DNA"/>
</dbReference>
<feature type="non-terminal residue" evidence="1">
    <location>
        <position position="1"/>
    </location>
</feature>
<accession>A0A7D9LPZ4</accession>
<dbReference type="PANTHER" id="PTHR22605:SF16">
    <property type="entry name" value="E3 UBIQUITIN-PROTEIN LIGASE RNF213"/>
    <property type="match status" value="1"/>
</dbReference>
<protein>
    <submittedName>
        <fullName evidence="1">Uncharacterized protein</fullName>
    </submittedName>
</protein>
<gene>
    <name evidence="1" type="ORF">PACLA_8A059561</name>
</gene>
<name>A0A7D9LPZ4_PARCT</name>
<sequence>LIVVAEKDVVYERFPIPLINRLEKHLLVMSTGLTEHQARLAKELEGWVKVFSEAKPEYSSGESLFKPGDCFVGYHSDTVAAVVMKISNLGNDWSNEQILSQSIYTLLQCASPDAIARLPATKLKHDAEKLWTEYFRNQKHGSLKDYLVHCLGNNKDTENDSSLVQFVCIKIVLPRKLSDRKGISGKGQLTDGKIDVLENYYGLANREAKL</sequence>
<dbReference type="InterPro" id="IPR031248">
    <property type="entry name" value="RNF213"/>
</dbReference>